<gene>
    <name evidence="6" type="ORF">WICANDRAFT_60313</name>
</gene>
<evidence type="ECO:0000256" key="3">
    <source>
        <dbReference type="ARBA" id="ARBA00023163"/>
    </source>
</evidence>
<feature type="compositionally biased region" description="Gly residues" evidence="5">
    <location>
        <begin position="66"/>
        <end position="81"/>
    </location>
</feature>
<dbReference type="AlphaFoldDB" id="A0A1E3PA01"/>
<keyword evidence="2" id="KW-0240">DNA-directed RNA polymerase</keyword>
<evidence type="ECO:0000256" key="4">
    <source>
        <dbReference type="ARBA" id="ARBA00023242"/>
    </source>
</evidence>
<keyword evidence="3" id="KW-0804">Transcription</keyword>
<dbReference type="PANTHER" id="PTHR13408">
    <property type="entry name" value="DNA-DIRECTED RNA POLYMERASE III"/>
    <property type="match status" value="1"/>
</dbReference>
<feature type="region of interest" description="Disordered" evidence="5">
    <location>
        <begin position="1"/>
        <end position="217"/>
    </location>
</feature>
<dbReference type="GeneID" id="30200214"/>
<feature type="compositionally biased region" description="Low complexity" evidence="5">
    <location>
        <begin position="193"/>
        <end position="203"/>
    </location>
</feature>
<dbReference type="RefSeq" id="XP_019041452.1">
    <property type="nucleotide sequence ID" value="XM_019182968.1"/>
</dbReference>
<dbReference type="STRING" id="683960.A0A1E3PA01"/>
<name>A0A1E3PA01_WICAA</name>
<dbReference type="GO" id="GO:0005666">
    <property type="term" value="C:RNA polymerase III complex"/>
    <property type="evidence" value="ECO:0007669"/>
    <property type="project" value="InterPro"/>
</dbReference>
<sequence length="395" mass="43321">MSDKIPTSSRLDSLSRRSTPSAKPGLKFKPKVVARRSKEERDAQAPVTAQESNKSDKSNRGNSARGRGGARGGRGGRGGRALAGTHLVQAGPLASGNILSDSTQSFTRSATASPTPDYLSNLVKREGVRSTSVGLDSDEEDDDPARINMSKEYKFDPEHTELFPVRPVRNEHVESGDHKANPSSAEYVRSESPESVSSEPSGSKTTVKEEPQEKDLNAVLHEKDTELQKKLNDLQLQSEFLSVDPTEAKQETERLNKDHRSIVKSIIEADNNPENFLFIQLPRVLPKFEENDEVKAAKAAQTISVKPEKEGDGDITMSEKKTEGEIDQLEGLVGKLRVHKSGKLTMKLGNVVMDVGKGSQTDFLQEVVLADENENRNAYLLGHLNEKVVVTPRFA</sequence>
<dbReference type="Proteomes" id="UP000094112">
    <property type="component" value="Unassembled WGS sequence"/>
</dbReference>
<organism evidence="6 7">
    <name type="scientific">Wickerhamomyces anomalus (strain ATCC 58044 / CBS 1984 / NCYC 433 / NRRL Y-366-8)</name>
    <name type="common">Yeast</name>
    <name type="synonym">Hansenula anomala</name>
    <dbReference type="NCBI Taxonomy" id="683960"/>
    <lineage>
        <taxon>Eukaryota</taxon>
        <taxon>Fungi</taxon>
        <taxon>Dikarya</taxon>
        <taxon>Ascomycota</taxon>
        <taxon>Saccharomycotina</taxon>
        <taxon>Saccharomycetes</taxon>
        <taxon>Phaffomycetales</taxon>
        <taxon>Wickerhamomycetaceae</taxon>
        <taxon>Wickerhamomyces</taxon>
    </lineage>
</organism>
<dbReference type="InterPro" id="IPR007811">
    <property type="entry name" value="RPC4"/>
</dbReference>
<dbReference type="Pfam" id="PF05132">
    <property type="entry name" value="RNA_pol_Rpc4"/>
    <property type="match status" value="1"/>
</dbReference>
<evidence type="ECO:0000313" key="7">
    <source>
        <dbReference type="Proteomes" id="UP000094112"/>
    </source>
</evidence>
<protein>
    <recommendedName>
        <fullName evidence="8">DNA-directed RNA polymerase III subunit RPC4</fullName>
    </recommendedName>
</protein>
<accession>A0A1E3PA01</accession>
<feature type="compositionally biased region" description="Basic residues" evidence="5">
    <location>
        <begin position="26"/>
        <end position="35"/>
    </location>
</feature>
<feature type="compositionally biased region" description="Low complexity" evidence="5">
    <location>
        <begin position="1"/>
        <end position="21"/>
    </location>
</feature>
<keyword evidence="4" id="KW-0539">Nucleus</keyword>
<reference evidence="6 7" key="1">
    <citation type="journal article" date="2016" name="Proc. Natl. Acad. Sci. U.S.A.">
        <title>Comparative genomics of biotechnologically important yeasts.</title>
        <authorList>
            <person name="Riley R."/>
            <person name="Haridas S."/>
            <person name="Wolfe K.H."/>
            <person name="Lopes M.R."/>
            <person name="Hittinger C.T."/>
            <person name="Goeker M."/>
            <person name="Salamov A.A."/>
            <person name="Wisecaver J.H."/>
            <person name="Long T.M."/>
            <person name="Calvey C.H."/>
            <person name="Aerts A.L."/>
            <person name="Barry K.W."/>
            <person name="Choi C."/>
            <person name="Clum A."/>
            <person name="Coughlan A.Y."/>
            <person name="Deshpande S."/>
            <person name="Douglass A.P."/>
            <person name="Hanson S.J."/>
            <person name="Klenk H.-P."/>
            <person name="LaButti K.M."/>
            <person name="Lapidus A."/>
            <person name="Lindquist E.A."/>
            <person name="Lipzen A.M."/>
            <person name="Meier-Kolthoff J.P."/>
            <person name="Ohm R.A."/>
            <person name="Otillar R.P."/>
            <person name="Pangilinan J.L."/>
            <person name="Peng Y."/>
            <person name="Rokas A."/>
            <person name="Rosa C.A."/>
            <person name="Scheuner C."/>
            <person name="Sibirny A.A."/>
            <person name="Slot J.C."/>
            <person name="Stielow J.B."/>
            <person name="Sun H."/>
            <person name="Kurtzman C.P."/>
            <person name="Blackwell M."/>
            <person name="Grigoriev I.V."/>
            <person name="Jeffries T.W."/>
        </authorList>
    </citation>
    <scope>NUCLEOTIDE SEQUENCE [LARGE SCALE GENOMIC DNA]</scope>
    <source>
        <strain evidence="7">ATCC 58044 / CBS 1984 / NCYC 433 / NRRL Y-366-8</strain>
    </source>
</reference>
<dbReference type="GO" id="GO:0003677">
    <property type="term" value="F:DNA binding"/>
    <property type="evidence" value="ECO:0007669"/>
    <property type="project" value="InterPro"/>
</dbReference>
<evidence type="ECO:0000313" key="6">
    <source>
        <dbReference type="EMBL" id="ODQ62245.1"/>
    </source>
</evidence>
<comment type="subcellular location">
    <subcellularLocation>
        <location evidence="1">Nucleus</location>
    </subcellularLocation>
</comment>
<feature type="compositionally biased region" description="Polar residues" evidence="5">
    <location>
        <begin position="97"/>
        <end position="114"/>
    </location>
</feature>
<feature type="compositionally biased region" description="Basic and acidic residues" evidence="5">
    <location>
        <begin position="149"/>
        <end position="161"/>
    </location>
</feature>
<proteinExistence type="predicted"/>
<dbReference type="OrthoDB" id="5836119at2759"/>
<feature type="compositionally biased region" description="Basic and acidic residues" evidence="5">
    <location>
        <begin position="168"/>
        <end position="180"/>
    </location>
</feature>
<evidence type="ECO:0008006" key="8">
    <source>
        <dbReference type="Google" id="ProtNLM"/>
    </source>
</evidence>
<feature type="compositionally biased region" description="Basic and acidic residues" evidence="5">
    <location>
        <begin position="206"/>
        <end position="217"/>
    </location>
</feature>
<dbReference type="GO" id="GO:0042797">
    <property type="term" value="P:tRNA transcription by RNA polymerase III"/>
    <property type="evidence" value="ECO:0007669"/>
    <property type="project" value="TreeGrafter"/>
</dbReference>
<dbReference type="EMBL" id="KV454208">
    <property type="protein sequence ID" value="ODQ62245.1"/>
    <property type="molecule type" value="Genomic_DNA"/>
</dbReference>
<evidence type="ECO:0000256" key="1">
    <source>
        <dbReference type="ARBA" id="ARBA00004123"/>
    </source>
</evidence>
<evidence type="ECO:0000256" key="5">
    <source>
        <dbReference type="SAM" id="MobiDB-lite"/>
    </source>
</evidence>
<dbReference type="PANTHER" id="PTHR13408:SF0">
    <property type="entry name" value="DNA-DIRECTED RNA POLYMERASE III SUBUNIT RPC4"/>
    <property type="match status" value="1"/>
</dbReference>
<keyword evidence="7" id="KW-1185">Reference proteome</keyword>
<evidence type="ECO:0000256" key="2">
    <source>
        <dbReference type="ARBA" id="ARBA00022478"/>
    </source>
</evidence>